<name>A0ABN7VGE3_GIGMA</name>
<reference evidence="1 2" key="1">
    <citation type="submission" date="2021-06" db="EMBL/GenBank/DDBJ databases">
        <authorList>
            <person name="Kallberg Y."/>
            <person name="Tangrot J."/>
            <person name="Rosling A."/>
        </authorList>
    </citation>
    <scope>NUCLEOTIDE SEQUENCE [LARGE SCALE GENOMIC DNA]</scope>
    <source>
        <strain evidence="1 2">120-4 pot B 10/14</strain>
    </source>
</reference>
<gene>
    <name evidence="1" type="ORF">GMARGA_LOCUS17927</name>
</gene>
<sequence>MRSSTNNSGQSETLDLLYEVLLYKKKDIIAIQKKLGISSNANQTAMHQSKKAKTLADLYKLLLDLVEDMTSIQKGLGIIGNPILEEALQSNKAPEASTVIEIHNLLLCLEENIIAIQEELGIIGYSNQERAEEANENARAYLQKFEKFHGPLEDDPGVVLEKYGKMTVKKIRFTEEGFC</sequence>
<accession>A0ABN7VGE3</accession>
<evidence type="ECO:0000313" key="1">
    <source>
        <dbReference type="EMBL" id="CAG8765058.1"/>
    </source>
</evidence>
<protein>
    <submittedName>
        <fullName evidence="1">40815_t:CDS:1</fullName>
    </submittedName>
</protein>
<proteinExistence type="predicted"/>
<evidence type="ECO:0000313" key="2">
    <source>
        <dbReference type="Proteomes" id="UP000789901"/>
    </source>
</evidence>
<organism evidence="1 2">
    <name type="scientific">Gigaspora margarita</name>
    <dbReference type="NCBI Taxonomy" id="4874"/>
    <lineage>
        <taxon>Eukaryota</taxon>
        <taxon>Fungi</taxon>
        <taxon>Fungi incertae sedis</taxon>
        <taxon>Mucoromycota</taxon>
        <taxon>Glomeromycotina</taxon>
        <taxon>Glomeromycetes</taxon>
        <taxon>Diversisporales</taxon>
        <taxon>Gigasporaceae</taxon>
        <taxon>Gigaspora</taxon>
    </lineage>
</organism>
<dbReference type="EMBL" id="CAJVQB010013885">
    <property type="protein sequence ID" value="CAG8765058.1"/>
    <property type="molecule type" value="Genomic_DNA"/>
</dbReference>
<keyword evidence="2" id="KW-1185">Reference proteome</keyword>
<dbReference type="Proteomes" id="UP000789901">
    <property type="component" value="Unassembled WGS sequence"/>
</dbReference>
<comment type="caution">
    <text evidence="1">The sequence shown here is derived from an EMBL/GenBank/DDBJ whole genome shotgun (WGS) entry which is preliminary data.</text>
</comment>